<organism evidence="3">
    <name type="scientific">candidate division WWE3 bacterium</name>
    <dbReference type="NCBI Taxonomy" id="2053526"/>
    <lineage>
        <taxon>Bacteria</taxon>
        <taxon>Katanobacteria</taxon>
    </lineage>
</organism>
<comment type="similarity">
    <text evidence="1">Belongs to the LytR/CpsA/Psr (LCP) family.</text>
</comment>
<dbReference type="Pfam" id="PF03816">
    <property type="entry name" value="LytR_cpsA_psr"/>
    <property type="match status" value="1"/>
</dbReference>
<sequence length="366" mass="40786">MKYLRRQVDLDFLKARKRRIRKKRLAIFGLALLLLALVGGVVFYRIDFIKAIFTPVSFFARLINPVELKEEDGRVNMLVIGVDTRGSEGLMNTDTMVVGSFSQVEGDPVLISIPRDLWVNLSPYGSGRINSAYSRGGTASDGKFDEEKGVAFVKTKIAEILGIKIPYWAIIDFEGFEEIIDILGGIEVCVERAFDDYSYPVPGRENATPLLSRYEHLRFEDGCQEMSGEKALKYARSRMGTNGEGSDFARVRRQQNVIAGISGKALSVDLLLNPGKLASLYKQVTSTVKTNASLGEVQRVLQIVGKFEDLSEIESLVLDPDSKLVYHPANPAPYGGAYVLVPQGGNYSKIREAVHKLFYKEEEKKE</sequence>
<feature type="domain" description="Cell envelope-related transcriptional attenuator" evidence="2">
    <location>
        <begin position="92"/>
        <end position="265"/>
    </location>
</feature>
<dbReference type="PANTHER" id="PTHR33392">
    <property type="entry name" value="POLYISOPRENYL-TEICHOIC ACID--PEPTIDOGLYCAN TEICHOIC ACID TRANSFERASE TAGU"/>
    <property type="match status" value="1"/>
</dbReference>
<comment type="caution">
    <text evidence="3">The sequence shown here is derived from an EMBL/GenBank/DDBJ whole genome shotgun (WGS) entry which is preliminary data.</text>
</comment>
<proteinExistence type="inferred from homology"/>
<dbReference type="EMBL" id="DRHH01000071">
    <property type="protein sequence ID" value="HEB14098.1"/>
    <property type="molecule type" value="Genomic_DNA"/>
</dbReference>
<dbReference type="NCBIfam" id="TIGR00350">
    <property type="entry name" value="lytR_cpsA_psr"/>
    <property type="match status" value="1"/>
</dbReference>
<gene>
    <name evidence="3" type="ORF">ENI09_01675</name>
</gene>
<evidence type="ECO:0000256" key="1">
    <source>
        <dbReference type="ARBA" id="ARBA00006068"/>
    </source>
</evidence>
<reference evidence="3" key="1">
    <citation type="journal article" date="2020" name="mSystems">
        <title>Genome- and Community-Level Interaction Insights into Carbon Utilization and Element Cycling Functions of Hydrothermarchaeota in Hydrothermal Sediment.</title>
        <authorList>
            <person name="Zhou Z."/>
            <person name="Liu Y."/>
            <person name="Xu W."/>
            <person name="Pan J."/>
            <person name="Luo Z.H."/>
            <person name="Li M."/>
        </authorList>
    </citation>
    <scope>NUCLEOTIDE SEQUENCE [LARGE SCALE GENOMIC DNA]</scope>
    <source>
        <strain evidence="3">HyVt-365</strain>
    </source>
</reference>
<evidence type="ECO:0000259" key="2">
    <source>
        <dbReference type="Pfam" id="PF03816"/>
    </source>
</evidence>
<protein>
    <submittedName>
        <fullName evidence="3">LytR family transcriptional regulator</fullName>
    </submittedName>
</protein>
<dbReference type="InterPro" id="IPR004474">
    <property type="entry name" value="LytR_CpsA_psr"/>
</dbReference>
<dbReference type="AlphaFoldDB" id="A0A7C1SRT6"/>
<accession>A0A7C1SRT6</accession>
<evidence type="ECO:0000313" key="3">
    <source>
        <dbReference type="EMBL" id="HEB14098.1"/>
    </source>
</evidence>
<dbReference type="Gene3D" id="3.40.630.190">
    <property type="entry name" value="LCP protein"/>
    <property type="match status" value="1"/>
</dbReference>
<dbReference type="PANTHER" id="PTHR33392:SF6">
    <property type="entry name" value="POLYISOPRENYL-TEICHOIC ACID--PEPTIDOGLYCAN TEICHOIC ACID TRANSFERASE TAGU"/>
    <property type="match status" value="1"/>
</dbReference>
<name>A0A7C1SRT6_UNCKA</name>
<dbReference type="InterPro" id="IPR050922">
    <property type="entry name" value="LytR/CpsA/Psr_CW_biosynth"/>
</dbReference>
<dbReference type="Proteomes" id="UP000885744">
    <property type="component" value="Unassembled WGS sequence"/>
</dbReference>